<name>A0A7R9UDL6_9STRA</name>
<dbReference type="SUPFAM" id="SSF46934">
    <property type="entry name" value="UBA-like"/>
    <property type="match status" value="1"/>
</dbReference>
<accession>A0A7R9UDL6</accession>
<feature type="domain" description="CUE" evidence="2">
    <location>
        <begin position="1"/>
        <end position="39"/>
    </location>
</feature>
<feature type="region of interest" description="Disordered" evidence="1">
    <location>
        <begin position="41"/>
        <end position="82"/>
    </location>
</feature>
<proteinExistence type="predicted"/>
<dbReference type="Pfam" id="PF02845">
    <property type="entry name" value="CUE"/>
    <property type="match status" value="1"/>
</dbReference>
<dbReference type="InterPro" id="IPR009060">
    <property type="entry name" value="UBA-like_sf"/>
</dbReference>
<evidence type="ECO:0000259" key="2">
    <source>
        <dbReference type="PROSITE" id="PS51140"/>
    </source>
</evidence>
<evidence type="ECO:0000256" key="1">
    <source>
        <dbReference type="SAM" id="MobiDB-lite"/>
    </source>
</evidence>
<reference evidence="3" key="1">
    <citation type="submission" date="2021-01" db="EMBL/GenBank/DDBJ databases">
        <authorList>
            <person name="Corre E."/>
            <person name="Pelletier E."/>
            <person name="Niang G."/>
            <person name="Scheremetjew M."/>
            <person name="Finn R."/>
            <person name="Kale V."/>
            <person name="Holt S."/>
            <person name="Cochrane G."/>
            <person name="Meng A."/>
            <person name="Brown T."/>
            <person name="Cohen L."/>
        </authorList>
    </citation>
    <scope>NUCLEOTIDE SEQUENCE</scope>
    <source>
        <strain evidence="3">CCMP2078</strain>
    </source>
</reference>
<sequence>MDSLQLMFPQHSATFLETILLSVNSDVDAAVEALLSVEDAAPQPKSVQRTRARPRVQNGHFSGAERKSQPESEAFPPLPVRAPPHEDVVVKIPESDEVVRMGDEVHHRDSARQSLLQRYEEVPPGLICDVLEQSGDDADKAIAMLWEMMPDAMERATRRLAQEEKALENRVDAKHLAHRMFRSSRGSAAQADAAPAVVGRARKQFEEVREIPGAPDWSPDALLRRERMVREAEDLREQAMKGMLACWASSCSLLSNTGLGHCFSAFS</sequence>
<evidence type="ECO:0000313" key="3">
    <source>
        <dbReference type="EMBL" id="CAD8263043.1"/>
    </source>
</evidence>
<dbReference type="CDD" id="cd14279">
    <property type="entry name" value="CUE"/>
    <property type="match status" value="1"/>
</dbReference>
<dbReference type="PROSITE" id="PS51140">
    <property type="entry name" value="CUE"/>
    <property type="match status" value="1"/>
</dbReference>
<protein>
    <recommendedName>
        <fullName evidence="2">CUE domain-containing protein</fullName>
    </recommendedName>
</protein>
<gene>
    <name evidence="3" type="ORF">PPYR1160_LOCUS12545</name>
</gene>
<dbReference type="Gene3D" id="1.10.8.10">
    <property type="entry name" value="DNA helicase RuvA subunit, C-terminal domain"/>
    <property type="match status" value="1"/>
</dbReference>
<dbReference type="GO" id="GO:0043130">
    <property type="term" value="F:ubiquitin binding"/>
    <property type="evidence" value="ECO:0007669"/>
    <property type="project" value="InterPro"/>
</dbReference>
<dbReference type="AlphaFoldDB" id="A0A7R9UDL6"/>
<dbReference type="EMBL" id="HBEA01016441">
    <property type="protein sequence ID" value="CAD8263043.1"/>
    <property type="molecule type" value="Transcribed_RNA"/>
</dbReference>
<dbReference type="InterPro" id="IPR003892">
    <property type="entry name" value="CUE"/>
</dbReference>
<organism evidence="3">
    <name type="scientific">Pinguiococcus pyrenoidosus</name>
    <dbReference type="NCBI Taxonomy" id="172671"/>
    <lineage>
        <taxon>Eukaryota</taxon>
        <taxon>Sar</taxon>
        <taxon>Stramenopiles</taxon>
        <taxon>Ochrophyta</taxon>
        <taxon>Pinguiophyceae</taxon>
        <taxon>Pinguiochrysidales</taxon>
        <taxon>Pinguiochrysidaceae</taxon>
        <taxon>Pinguiococcus</taxon>
    </lineage>
</organism>